<evidence type="ECO:0000256" key="13">
    <source>
        <dbReference type="ARBA" id="ARBA00023102"/>
    </source>
</evidence>
<evidence type="ECO:0000256" key="1">
    <source>
        <dbReference type="ARBA" id="ARBA00000024"/>
    </source>
</evidence>
<dbReference type="SUPFAM" id="SSF141734">
    <property type="entry name" value="HisI-like"/>
    <property type="match status" value="1"/>
</dbReference>
<comment type="pathway">
    <text evidence="4">Amino-acid biosynthesis; L-histidine biosynthesis; L-histidine from 5-phospho-alpha-D-ribose 1-diphosphate: step 2/9.</text>
</comment>
<dbReference type="EMBL" id="UHDZ01000001">
    <property type="protein sequence ID" value="SUM67678.1"/>
    <property type="molecule type" value="Genomic_DNA"/>
</dbReference>
<gene>
    <name evidence="15" type="ORF">NCTC11807_00266</name>
</gene>
<keyword evidence="11" id="KW-0028">Amino-acid biosynthesis</keyword>
<comment type="similarity">
    <text evidence="6">In the N-terminal section; belongs to the PRA-CH family.</text>
</comment>
<dbReference type="GO" id="GO:0000105">
    <property type="term" value="P:L-histidine biosynthetic process"/>
    <property type="evidence" value="ECO:0007669"/>
    <property type="project" value="UniProtKB-UniPathway"/>
</dbReference>
<dbReference type="Proteomes" id="UP000255425">
    <property type="component" value="Unassembled WGS sequence"/>
</dbReference>
<dbReference type="PANTHER" id="PTHR42945">
    <property type="entry name" value="HISTIDINE BIOSYNTHESIS BIFUNCTIONAL PROTEIN"/>
    <property type="match status" value="1"/>
</dbReference>
<reference evidence="15 16" key="1">
    <citation type="submission" date="2018-06" db="EMBL/GenBank/DDBJ databases">
        <authorList>
            <consortium name="Pathogen Informatics"/>
            <person name="Doyle S."/>
        </authorList>
    </citation>
    <scope>NUCLEOTIDE SEQUENCE [LARGE SCALE GENOMIC DNA]</scope>
    <source>
        <strain evidence="15 16">NCTC11807</strain>
    </source>
</reference>
<evidence type="ECO:0000256" key="11">
    <source>
        <dbReference type="ARBA" id="ARBA00022605"/>
    </source>
</evidence>
<evidence type="ECO:0000256" key="2">
    <source>
        <dbReference type="ARBA" id="ARBA00001460"/>
    </source>
</evidence>
<protein>
    <recommendedName>
        <fullName evidence="9">Histidine biosynthesis bifunctional protein HisIE</fullName>
        <ecNumber evidence="8">3.5.4.19</ecNumber>
        <ecNumber evidence="7">3.6.1.31</ecNumber>
    </recommendedName>
</protein>
<dbReference type="PANTHER" id="PTHR42945:SF9">
    <property type="entry name" value="HISTIDINE BIOSYNTHESIS BIFUNCTIONAL PROTEIN HISIE"/>
    <property type="match status" value="1"/>
</dbReference>
<dbReference type="InterPro" id="IPR038019">
    <property type="entry name" value="PRib_AMP_CycHydrolase_sf"/>
</dbReference>
<evidence type="ECO:0000313" key="15">
    <source>
        <dbReference type="EMBL" id="SUM67678.1"/>
    </source>
</evidence>
<dbReference type="UniPathway" id="UPA00031">
    <property type="reaction ID" value="UER00008"/>
</dbReference>
<dbReference type="Gene3D" id="3.10.20.810">
    <property type="entry name" value="Phosphoribosyl-AMP cyclohydrolase"/>
    <property type="match status" value="1"/>
</dbReference>
<evidence type="ECO:0000256" key="9">
    <source>
        <dbReference type="ARBA" id="ARBA00017720"/>
    </source>
</evidence>
<evidence type="ECO:0000256" key="8">
    <source>
        <dbReference type="ARBA" id="ARBA00012721"/>
    </source>
</evidence>
<comment type="pathway">
    <text evidence="3">Amino-acid biosynthesis; L-histidine biosynthesis; L-histidine from 5-phospho-alpha-D-ribose 1-diphosphate: step 3/9.</text>
</comment>
<organism evidence="15 16">
    <name type="scientific">Staphylococcus saccharolyticus</name>
    <dbReference type="NCBI Taxonomy" id="33028"/>
    <lineage>
        <taxon>Bacteria</taxon>
        <taxon>Bacillati</taxon>
        <taxon>Bacillota</taxon>
        <taxon>Bacilli</taxon>
        <taxon>Bacillales</taxon>
        <taxon>Staphylococcaceae</taxon>
        <taxon>Staphylococcus</taxon>
    </lineage>
</organism>
<evidence type="ECO:0000259" key="14">
    <source>
        <dbReference type="Pfam" id="PF01502"/>
    </source>
</evidence>
<evidence type="ECO:0000256" key="3">
    <source>
        <dbReference type="ARBA" id="ARBA00005169"/>
    </source>
</evidence>
<proteinExistence type="inferred from homology"/>
<evidence type="ECO:0000256" key="7">
    <source>
        <dbReference type="ARBA" id="ARBA00012414"/>
    </source>
</evidence>
<keyword evidence="13" id="KW-0368">Histidine biosynthesis</keyword>
<evidence type="ECO:0000256" key="10">
    <source>
        <dbReference type="ARBA" id="ARBA00022490"/>
    </source>
</evidence>
<evidence type="ECO:0000256" key="6">
    <source>
        <dbReference type="ARBA" id="ARBA00008299"/>
    </source>
</evidence>
<dbReference type="GO" id="GO:0004635">
    <property type="term" value="F:phosphoribosyl-AMP cyclohydrolase activity"/>
    <property type="evidence" value="ECO:0007669"/>
    <property type="project" value="UniProtKB-EC"/>
</dbReference>
<sequence length="112" mass="12876">MSERIDFLKGLVPVILQHNQTDDVLMLGYMNEEAYQKTLEEGKVTFYSRSKQRLWTKGETSGHLQNVVSVHADCDQDTILMRVIPQGPTCHTGNQSCFNNERAHHFKVQNLQ</sequence>
<dbReference type="InterPro" id="IPR002496">
    <property type="entry name" value="PRib_AMP_CycHydrolase_dom"/>
</dbReference>
<evidence type="ECO:0000256" key="4">
    <source>
        <dbReference type="ARBA" id="ARBA00005204"/>
    </source>
</evidence>
<name>A0A380GX26_9STAP</name>
<evidence type="ECO:0000256" key="5">
    <source>
        <dbReference type="ARBA" id="ARBA00007731"/>
    </source>
</evidence>
<dbReference type="Pfam" id="PF01502">
    <property type="entry name" value="PRA-CH"/>
    <property type="match status" value="1"/>
</dbReference>
<keyword evidence="10" id="KW-0963">Cytoplasm</keyword>
<comment type="catalytic activity">
    <reaction evidence="2">
        <text>1-(5-phospho-beta-D-ribosyl)-ATP + H2O = 1-(5-phospho-beta-D-ribosyl)-5'-AMP + diphosphate + H(+)</text>
        <dbReference type="Rhea" id="RHEA:22828"/>
        <dbReference type="ChEBI" id="CHEBI:15377"/>
        <dbReference type="ChEBI" id="CHEBI:15378"/>
        <dbReference type="ChEBI" id="CHEBI:33019"/>
        <dbReference type="ChEBI" id="CHEBI:59457"/>
        <dbReference type="ChEBI" id="CHEBI:73183"/>
        <dbReference type="EC" id="3.6.1.31"/>
    </reaction>
</comment>
<accession>A0A380GX26</accession>
<dbReference type="AlphaFoldDB" id="A0A380GX26"/>
<evidence type="ECO:0000256" key="12">
    <source>
        <dbReference type="ARBA" id="ARBA00022801"/>
    </source>
</evidence>
<dbReference type="EC" id="3.5.4.19" evidence="8"/>
<evidence type="ECO:0000313" key="16">
    <source>
        <dbReference type="Proteomes" id="UP000255425"/>
    </source>
</evidence>
<keyword evidence="12 15" id="KW-0378">Hydrolase</keyword>
<dbReference type="NCBIfam" id="NF000768">
    <property type="entry name" value="PRK00051.1"/>
    <property type="match status" value="1"/>
</dbReference>
<comment type="catalytic activity">
    <reaction evidence="1">
        <text>1-(5-phospho-beta-D-ribosyl)-5'-AMP + H2O = 1-(5-phospho-beta-D-ribosyl)-5-[(5-phospho-beta-D-ribosylamino)methylideneamino]imidazole-4-carboxamide</text>
        <dbReference type="Rhea" id="RHEA:20049"/>
        <dbReference type="ChEBI" id="CHEBI:15377"/>
        <dbReference type="ChEBI" id="CHEBI:58435"/>
        <dbReference type="ChEBI" id="CHEBI:59457"/>
        <dbReference type="EC" id="3.5.4.19"/>
    </reaction>
</comment>
<feature type="domain" description="Phosphoribosyl-AMP cyclohydrolase" evidence="14">
    <location>
        <begin position="26"/>
        <end position="99"/>
    </location>
</feature>
<dbReference type="EC" id="3.6.1.31" evidence="7"/>
<dbReference type="FunFam" id="3.10.20.810:FF:000001">
    <property type="entry name" value="Histidine biosynthesis bifunctional protein HisIE"/>
    <property type="match status" value="1"/>
</dbReference>
<dbReference type="GO" id="GO:0004636">
    <property type="term" value="F:phosphoribosyl-ATP diphosphatase activity"/>
    <property type="evidence" value="ECO:0007669"/>
    <property type="project" value="UniProtKB-EC"/>
</dbReference>
<keyword evidence="16" id="KW-1185">Reference proteome</keyword>
<comment type="similarity">
    <text evidence="5">In the C-terminal section; belongs to the PRA-PH family.</text>
</comment>